<feature type="transmembrane region" description="Helical" evidence="1">
    <location>
        <begin position="123"/>
        <end position="144"/>
    </location>
</feature>
<protein>
    <recommendedName>
        <fullName evidence="4">DUF1440 domain-containing protein</fullName>
    </recommendedName>
</protein>
<evidence type="ECO:0008006" key="4">
    <source>
        <dbReference type="Google" id="ProtNLM"/>
    </source>
</evidence>
<keyword evidence="3" id="KW-1185">Reference proteome</keyword>
<keyword evidence="1" id="KW-1133">Transmembrane helix</keyword>
<evidence type="ECO:0000256" key="1">
    <source>
        <dbReference type="SAM" id="Phobius"/>
    </source>
</evidence>
<dbReference type="EMBL" id="BMFW01000003">
    <property type="protein sequence ID" value="GGH91632.1"/>
    <property type="molecule type" value="Genomic_DNA"/>
</dbReference>
<dbReference type="InterPro" id="IPR046739">
    <property type="entry name" value="DUF6789"/>
</dbReference>
<feature type="transmembrane region" description="Helical" evidence="1">
    <location>
        <begin position="64"/>
        <end position="83"/>
    </location>
</feature>
<dbReference type="Pfam" id="PF20587">
    <property type="entry name" value="DUF6789"/>
    <property type="match status" value="1"/>
</dbReference>
<accession>A0ABQ2AHI3</accession>
<keyword evidence="1" id="KW-0812">Transmembrane</keyword>
<feature type="transmembrane region" description="Helical" evidence="1">
    <location>
        <begin position="90"/>
        <end position="111"/>
    </location>
</feature>
<sequence>MNTDSTGSTLEKVASGGLAGLLATGAMSALLVAADAAGVMNNEPPLKIVDEFAPRLPLPLRDTAAVLAHFGYGVAGGCLYALIGKKQSTLGAGVAYGALVWAVGYEGWLPAMGILPPAHRDKTGRAVTMLAAHLLYGAVLGKVAGGRPRVDRVRVEPSGNVDTVDLPSQLPESYVTYLAGKDPAFTATVLPVLEQSAAAQEHGVHVRLVPGGVQALVDPAVPYPQVTEGVD</sequence>
<gene>
    <name evidence="2" type="ORF">GCM10007170_08240</name>
</gene>
<evidence type="ECO:0000313" key="3">
    <source>
        <dbReference type="Proteomes" id="UP000643279"/>
    </source>
</evidence>
<reference evidence="3" key="1">
    <citation type="journal article" date="2019" name="Int. J. Syst. Evol. Microbiol.">
        <title>The Global Catalogue of Microorganisms (GCM) 10K type strain sequencing project: providing services to taxonomists for standard genome sequencing and annotation.</title>
        <authorList>
            <consortium name="The Broad Institute Genomics Platform"/>
            <consortium name="The Broad Institute Genome Sequencing Center for Infectious Disease"/>
            <person name="Wu L."/>
            <person name="Ma J."/>
        </authorList>
    </citation>
    <scope>NUCLEOTIDE SEQUENCE [LARGE SCALE GENOMIC DNA]</scope>
    <source>
        <strain evidence="3">CGMCC 1.12778</strain>
    </source>
</reference>
<dbReference type="Proteomes" id="UP000643279">
    <property type="component" value="Unassembled WGS sequence"/>
</dbReference>
<keyword evidence="1" id="KW-0472">Membrane</keyword>
<name>A0ABQ2AHI3_9MICC</name>
<evidence type="ECO:0000313" key="2">
    <source>
        <dbReference type="EMBL" id="GGH91632.1"/>
    </source>
</evidence>
<organism evidence="2 3">
    <name type="scientific">Arthrobacter liuii</name>
    <dbReference type="NCBI Taxonomy" id="1476996"/>
    <lineage>
        <taxon>Bacteria</taxon>
        <taxon>Bacillati</taxon>
        <taxon>Actinomycetota</taxon>
        <taxon>Actinomycetes</taxon>
        <taxon>Micrococcales</taxon>
        <taxon>Micrococcaceae</taxon>
        <taxon>Arthrobacter</taxon>
    </lineage>
</organism>
<comment type="caution">
    <text evidence="2">The sequence shown here is derived from an EMBL/GenBank/DDBJ whole genome shotgun (WGS) entry which is preliminary data.</text>
</comment>
<proteinExistence type="predicted"/>
<dbReference type="RefSeq" id="WP_229748321.1">
    <property type="nucleotide sequence ID" value="NZ_BMFW01000003.1"/>
</dbReference>